<keyword evidence="2" id="KW-1185">Reference proteome</keyword>
<reference evidence="1 2" key="1">
    <citation type="journal article" date="2022" name="DNA Res.">
        <title>Chromosomal-level genome assembly of the orchid tree Bauhinia variegata (Leguminosae; Cercidoideae) supports the allotetraploid origin hypothesis of Bauhinia.</title>
        <authorList>
            <person name="Zhong Y."/>
            <person name="Chen Y."/>
            <person name="Zheng D."/>
            <person name="Pang J."/>
            <person name="Liu Y."/>
            <person name="Luo S."/>
            <person name="Meng S."/>
            <person name="Qian L."/>
            <person name="Wei D."/>
            <person name="Dai S."/>
            <person name="Zhou R."/>
        </authorList>
    </citation>
    <scope>NUCLEOTIDE SEQUENCE [LARGE SCALE GENOMIC DNA]</scope>
    <source>
        <strain evidence="1">BV-YZ2020</strain>
    </source>
</reference>
<accession>A0ACB9L6X9</accession>
<sequence>MKLLLILLALSVGFHFCSSDSDEIITSPPPPPLLLPAPSPPPNPGFDYFVLSLTWPNAFCRYSENHCRPSPPKQQYFTIHGLWPQKDFQPVPLEF</sequence>
<protein>
    <submittedName>
        <fullName evidence="1">Uncharacterized protein</fullName>
    </submittedName>
</protein>
<evidence type="ECO:0000313" key="1">
    <source>
        <dbReference type="EMBL" id="KAI4305270.1"/>
    </source>
</evidence>
<organism evidence="1 2">
    <name type="scientific">Bauhinia variegata</name>
    <name type="common">Purple orchid tree</name>
    <name type="synonym">Phanera variegata</name>
    <dbReference type="NCBI Taxonomy" id="167791"/>
    <lineage>
        <taxon>Eukaryota</taxon>
        <taxon>Viridiplantae</taxon>
        <taxon>Streptophyta</taxon>
        <taxon>Embryophyta</taxon>
        <taxon>Tracheophyta</taxon>
        <taxon>Spermatophyta</taxon>
        <taxon>Magnoliopsida</taxon>
        <taxon>eudicotyledons</taxon>
        <taxon>Gunneridae</taxon>
        <taxon>Pentapetalae</taxon>
        <taxon>rosids</taxon>
        <taxon>fabids</taxon>
        <taxon>Fabales</taxon>
        <taxon>Fabaceae</taxon>
        <taxon>Cercidoideae</taxon>
        <taxon>Cercideae</taxon>
        <taxon>Bauhiniinae</taxon>
        <taxon>Bauhinia</taxon>
    </lineage>
</organism>
<evidence type="ECO:0000313" key="2">
    <source>
        <dbReference type="Proteomes" id="UP000828941"/>
    </source>
</evidence>
<dbReference type="EMBL" id="CM039437">
    <property type="protein sequence ID" value="KAI4305270.1"/>
    <property type="molecule type" value="Genomic_DNA"/>
</dbReference>
<dbReference type="Proteomes" id="UP000828941">
    <property type="component" value="Chromosome 12"/>
</dbReference>
<gene>
    <name evidence="1" type="ORF">L6164_028644</name>
</gene>
<name>A0ACB9L6X9_BAUVA</name>
<comment type="caution">
    <text evidence="1">The sequence shown here is derived from an EMBL/GenBank/DDBJ whole genome shotgun (WGS) entry which is preliminary data.</text>
</comment>
<proteinExistence type="predicted"/>